<keyword evidence="6" id="KW-0411">Iron-sulfur</keyword>
<dbReference type="PROSITE" id="PS01305">
    <property type="entry name" value="MOAA_NIFB_PQQE"/>
    <property type="match status" value="1"/>
</dbReference>
<evidence type="ECO:0000256" key="3">
    <source>
        <dbReference type="ARBA" id="ARBA00022691"/>
    </source>
</evidence>
<feature type="domain" description="Radical SAM core" evidence="7">
    <location>
        <begin position="4"/>
        <end position="233"/>
    </location>
</feature>
<evidence type="ECO:0000313" key="8">
    <source>
        <dbReference type="EMBL" id="QXJ31434.1"/>
    </source>
</evidence>
<dbReference type="Proteomes" id="UP000693941">
    <property type="component" value="Chromosome"/>
</dbReference>
<evidence type="ECO:0000256" key="5">
    <source>
        <dbReference type="ARBA" id="ARBA00023004"/>
    </source>
</evidence>
<dbReference type="InterPro" id="IPR006638">
    <property type="entry name" value="Elp3/MiaA/NifB-like_rSAM"/>
</dbReference>
<keyword evidence="4" id="KW-0479">Metal-binding</keyword>
<dbReference type="Pfam" id="PF13186">
    <property type="entry name" value="SPASM"/>
    <property type="match status" value="1"/>
</dbReference>
<keyword evidence="2" id="KW-0004">4Fe-4S</keyword>
<dbReference type="InterPro" id="IPR017200">
    <property type="entry name" value="PqqE-like"/>
</dbReference>
<name>A0A8F5BU99_9CREN</name>
<dbReference type="PANTHER" id="PTHR11228:SF7">
    <property type="entry name" value="PQQA PEPTIDE CYCLASE"/>
    <property type="match status" value="1"/>
</dbReference>
<dbReference type="SFLD" id="SFLDS00029">
    <property type="entry name" value="Radical_SAM"/>
    <property type="match status" value="2"/>
</dbReference>
<evidence type="ECO:0000256" key="1">
    <source>
        <dbReference type="ARBA" id="ARBA00001966"/>
    </source>
</evidence>
<dbReference type="SFLD" id="SFLDG01387">
    <property type="entry name" value="BtrN-like_SPASM_domain_contain"/>
    <property type="match status" value="1"/>
</dbReference>
<gene>
    <name evidence="8" type="ORF">J5U21_01084</name>
</gene>
<dbReference type="GO" id="GO:0016491">
    <property type="term" value="F:oxidoreductase activity"/>
    <property type="evidence" value="ECO:0007669"/>
    <property type="project" value="UniProtKB-KW"/>
</dbReference>
<dbReference type="PIRSF" id="PIRSF037420">
    <property type="entry name" value="PQQ_syn_pqqE"/>
    <property type="match status" value="1"/>
</dbReference>
<evidence type="ECO:0000256" key="2">
    <source>
        <dbReference type="ARBA" id="ARBA00022485"/>
    </source>
</evidence>
<evidence type="ECO:0000259" key="7">
    <source>
        <dbReference type="PROSITE" id="PS51918"/>
    </source>
</evidence>
<dbReference type="GeneID" id="65559605"/>
<dbReference type="NCBIfam" id="TIGR04085">
    <property type="entry name" value="rSAM_more_4Fe4S"/>
    <property type="match status" value="1"/>
</dbReference>
<dbReference type="SFLD" id="SFLDG01386">
    <property type="entry name" value="main_SPASM_domain-containing"/>
    <property type="match status" value="1"/>
</dbReference>
<dbReference type="EMBL" id="CP077715">
    <property type="protein sequence ID" value="QXJ31434.1"/>
    <property type="molecule type" value="Genomic_DNA"/>
</dbReference>
<dbReference type="GO" id="GO:0032324">
    <property type="term" value="P:molybdopterin cofactor biosynthetic process"/>
    <property type="evidence" value="ECO:0007669"/>
    <property type="project" value="UniProtKB-ARBA"/>
</dbReference>
<dbReference type="GO" id="GO:0051539">
    <property type="term" value="F:4 iron, 4 sulfur cluster binding"/>
    <property type="evidence" value="ECO:0007669"/>
    <property type="project" value="UniProtKB-KW"/>
</dbReference>
<evidence type="ECO:0000256" key="6">
    <source>
        <dbReference type="ARBA" id="ARBA00023014"/>
    </source>
</evidence>
<dbReference type="InterPro" id="IPR050377">
    <property type="entry name" value="Radical_SAM_PqqE_MftC-like"/>
</dbReference>
<dbReference type="InterPro" id="IPR007197">
    <property type="entry name" value="rSAM"/>
</dbReference>
<evidence type="ECO:0000313" key="9">
    <source>
        <dbReference type="Proteomes" id="UP000693941"/>
    </source>
</evidence>
<protein>
    <recommendedName>
        <fullName evidence="7">Radical SAM core domain-containing protein</fullName>
    </recommendedName>
</protein>
<sequence>MARTYKLKPVDLNIAIEILEMCNLRCRYCYVAAGIMGNNIMKLEDYIKIIENIISIKEKCNRIGITFTGGEPTLHPDLIDMVRKAKDIGIDRIALVTNGTLMNKRFLDKLIDAGLDWIAVSIDSYLAEVNDYLRGKGVYEKVIETLKILSQYENIYKSLSVTLTSKNISKDNAEGLVKLGKKYNVDAIVFNMIMLEGNLFENIADLMPSYDGYLKFIKFLETELITKYFGDIEIMVGEPWAGLFDPVMLFGLTKIMKTVIPNTRMCSAGLTSLGVFSNGDLTLCLMLREKQFIIGNLTKEKLIDLIDNDILRKIRGNSKVICGLCEYSNYCGGCYARSLQVFKNAFYADPLCPRNIKYLSPVIKEKLKFSE</sequence>
<dbReference type="InterPro" id="IPR023885">
    <property type="entry name" value="4Fe4S-binding_SPASM_dom"/>
</dbReference>
<dbReference type="SFLD" id="SFLDG01067">
    <property type="entry name" value="SPASM/twitch_domain_containing"/>
    <property type="match status" value="2"/>
</dbReference>
<evidence type="ECO:0000256" key="4">
    <source>
        <dbReference type="ARBA" id="ARBA00022723"/>
    </source>
</evidence>
<accession>A0A8F5BU99</accession>
<organism evidence="8 9">
    <name type="scientific">Saccharolobus shibatae</name>
    <dbReference type="NCBI Taxonomy" id="2286"/>
    <lineage>
        <taxon>Archaea</taxon>
        <taxon>Thermoproteota</taxon>
        <taxon>Thermoprotei</taxon>
        <taxon>Sulfolobales</taxon>
        <taxon>Sulfolobaceae</taxon>
        <taxon>Saccharolobus</taxon>
    </lineage>
</organism>
<reference evidence="8" key="1">
    <citation type="journal article" date="2021" name="Environ. Microbiol.">
        <title>New insights into the diversity and evolution of the archaeal mobilome from three complete genomes of Saccharolobus shibatae.</title>
        <authorList>
            <person name="Medvedeva S."/>
            <person name="Brandt D."/>
            <person name="Cvirkaite-Krupovic V."/>
            <person name="Liu Y."/>
            <person name="Severinov K."/>
            <person name="Ishino S."/>
            <person name="Ishino Y."/>
            <person name="Prangishvili D."/>
            <person name="Kalinowski J."/>
            <person name="Krupovic M."/>
        </authorList>
    </citation>
    <scope>NUCLEOTIDE SEQUENCE</scope>
    <source>
        <strain evidence="8">BEU9</strain>
    </source>
</reference>
<dbReference type="PANTHER" id="PTHR11228">
    <property type="entry name" value="RADICAL SAM DOMAIN PROTEIN"/>
    <property type="match status" value="1"/>
</dbReference>
<proteinExistence type="predicted"/>
<dbReference type="InterPro" id="IPR000385">
    <property type="entry name" value="MoaA_NifB_PqqE_Fe-S-bd_CS"/>
</dbReference>
<dbReference type="CDD" id="cd01335">
    <property type="entry name" value="Radical_SAM"/>
    <property type="match status" value="1"/>
</dbReference>
<keyword evidence="3" id="KW-0949">S-adenosyl-L-methionine</keyword>
<dbReference type="GO" id="GO:0046872">
    <property type="term" value="F:metal ion binding"/>
    <property type="evidence" value="ECO:0007669"/>
    <property type="project" value="UniProtKB-KW"/>
</dbReference>
<dbReference type="RefSeq" id="WP_218261331.1">
    <property type="nucleotide sequence ID" value="NZ_CP077715.1"/>
</dbReference>
<dbReference type="AlphaFoldDB" id="A0A8F5BU99"/>
<dbReference type="InterPro" id="IPR034391">
    <property type="entry name" value="AdoMet-like_SPASM_containing"/>
</dbReference>
<keyword evidence="5" id="KW-0408">Iron</keyword>
<comment type="cofactor">
    <cofactor evidence="1">
        <name>[4Fe-4S] cluster</name>
        <dbReference type="ChEBI" id="CHEBI:49883"/>
    </cofactor>
</comment>
<dbReference type="Pfam" id="PF04055">
    <property type="entry name" value="Radical_SAM"/>
    <property type="match status" value="1"/>
</dbReference>
<dbReference type="PROSITE" id="PS51918">
    <property type="entry name" value="RADICAL_SAM"/>
    <property type="match status" value="1"/>
</dbReference>
<dbReference type="SMART" id="SM00729">
    <property type="entry name" value="Elp3"/>
    <property type="match status" value="1"/>
</dbReference>